<evidence type="ECO:0000313" key="3">
    <source>
        <dbReference type="Proteomes" id="UP000004725"/>
    </source>
</evidence>
<dbReference type="AlphaFoldDB" id="A0AA87IP70"/>
<sequence length="868" mass="100462">MTSETDLYRKAQIGDEFAFKLWADTIQPNMGRFSYQLGVSIEALPKFQRRSLQQLHRQLEYLTQEQAQVDLYKIMVQQLSTNSLELEIRENLAVLGFPEDDELHAELQKLELNQRIPLVLTHFHNRSKVDIAMIAEKTEHQIIQTMNDGLQALQHNLRLDEAQVFQRLAMLQKSYQRFMPPAPFDQEIQGANEKFSVPEVSKTTASPRQIRKKPAIVLGAASLFLITVIGVSFSVNDQLMETAGTSEGKQAEKVTDEMVADWHSKYEMIKETSPEHLGMSQKQYVQLDYVKLADAERERVFSDEMLDSLKDDPIKMESTVYRLFWQIETPQGMVDSLSSNSMLSSAVDDFLLNYAAKTDELRFFVEGMMQKYQQELETTIVMGQLSPEKLVAQSHSYPKQLRKVIEALPEYNLLAIVNPNDNQFRTIRDVNKLNQQHVIASHPYAFQYLSWLSGEPYFDDSGFFWPIDNITHTLISMEESLLVEEEESALFDGIEVAYQQTFWQLVKGSDSSPVFDKQGKVKVEYQSAWNSIASSNPMAFIILPILEEMEASEWTTSAAYDELEFHDLQDALEMEKSGQLADKLPNGNLMIEDEFVDMKDFDYSRIQSLYESFKVSHDLQLLSGVQPLDVLFVYHYANKVEDAKTQWHLLADSPLKPTLETFIRDWKQIPELTKTARWIELSSNSFKQRVKDKVYMYPQVDMYEFDERLDLLLVTEKNQIWQIDYRQYESYDLQGEDQQFKQTVDLLYQAFSVDQQQQLLAEAKPGEIAGVFFKAVENEDILTVKNLMEEVDWKDEDFTALFESHSFRPFSELAQLTFKSHFAPNKATGHAGSVEILYASGLQDGLFPEHFFMEKTKNGWRMSNINEY</sequence>
<dbReference type="RefSeq" id="WP_006828541.1">
    <property type="nucleotide sequence ID" value="NZ_AJYB01000009.1"/>
</dbReference>
<dbReference type="EMBL" id="AJYB01000009">
    <property type="protein sequence ID" value="EIM08181.1"/>
    <property type="molecule type" value="Genomic_DNA"/>
</dbReference>
<reference evidence="2 3" key="1">
    <citation type="journal article" date="2012" name="J. Bacteriol.">
        <title>Genome Sequence of the Antarctic Psychrophile Bacterium Planococcus antarcticus DSM 14505.</title>
        <authorList>
            <person name="Margolles A."/>
            <person name="Gueimonde M."/>
            <person name="Sanchez B."/>
        </authorList>
    </citation>
    <scope>NUCLEOTIDE SEQUENCE [LARGE SCALE GENOMIC DNA]</scope>
    <source>
        <strain evidence="2 3">DSM 14505</strain>
    </source>
</reference>
<keyword evidence="1" id="KW-0472">Membrane</keyword>
<gene>
    <name evidence="2" type="ORF">A1A1_02615</name>
</gene>
<comment type="caution">
    <text evidence="2">The sequence shown here is derived from an EMBL/GenBank/DDBJ whole genome shotgun (WGS) entry which is preliminary data.</text>
</comment>
<dbReference type="Proteomes" id="UP000004725">
    <property type="component" value="Unassembled WGS sequence"/>
</dbReference>
<evidence type="ECO:0000313" key="2">
    <source>
        <dbReference type="EMBL" id="EIM08181.1"/>
    </source>
</evidence>
<keyword evidence="1" id="KW-1133">Transmembrane helix</keyword>
<feature type="transmembrane region" description="Helical" evidence="1">
    <location>
        <begin position="215"/>
        <end position="235"/>
    </location>
</feature>
<proteinExistence type="predicted"/>
<evidence type="ECO:0000256" key="1">
    <source>
        <dbReference type="SAM" id="Phobius"/>
    </source>
</evidence>
<organism evidence="2 3">
    <name type="scientific">Planococcus antarcticus DSM 14505</name>
    <dbReference type="NCBI Taxonomy" id="1185653"/>
    <lineage>
        <taxon>Bacteria</taxon>
        <taxon>Bacillati</taxon>
        <taxon>Bacillota</taxon>
        <taxon>Bacilli</taxon>
        <taxon>Bacillales</taxon>
        <taxon>Caryophanaceae</taxon>
        <taxon>Planococcus</taxon>
    </lineage>
</organism>
<keyword evidence="1" id="KW-0812">Transmembrane</keyword>
<protein>
    <submittedName>
        <fullName evidence="2">Uncharacterized protein</fullName>
    </submittedName>
</protein>
<accession>A0AA87IP70</accession>
<name>A0AA87IP70_9BACL</name>